<keyword evidence="3" id="KW-1185">Reference proteome</keyword>
<dbReference type="PANTHER" id="PTHR15288">
    <property type="entry name" value="DENN DOMAIN-CONTAINING PROTEIN 2"/>
    <property type="match status" value="1"/>
</dbReference>
<evidence type="ECO:0000313" key="2">
    <source>
        <dbReference type="EMBL" id="KAI5419494.1"/>
    </source>
</evidence>
<feature type="region of interest" description="Disordered" evidence="1">
    <location>
        <begin position="42"/>
        <end position="71"/>
    </location>
</feature>
<feature type="compositionally biased region" description="Basic and acidic residues" evidence="1">
    <location>
        <begin position="53"/>
        <end position="67"/>
    </location>
</feature>
<dbReference type="Proteomes" id="UP001058974">
    <property type="component" value="Chromosome 4"/>
</dbReference>
<dbReference type="InterPro" id="IPR051942">
    <property type="entry name" value="DENN_domain_containing_2"/>
</dbReference>
<dbReference type="Gramene" id="Psat04G0360100-T1">
    <property type="protein sequence ID" value="KAI5419494.1"/>
    <property type="gene ID" value="KIW84_043601"/>
</dbReference>
<comment type="caution">
    <text evidence="2">The sequence shown here is derived from an EMBL/GenBank/DDBJ whole genome shotgun (WGS) entry which is preliminary data.</text>
</comment>
<dbReference type="AlphaFoldDB" id="A0A9D4XG62"/>
<feature type="region of interest" description="Disordered" evidence="1">
    <location>
        <begin position="359"/>
        <end position="391"/>
    </location>
</feature>
<evidence type="ECO:0000313" key="3">
    <source>
        <dbReference type="Proteomes" id="UP001058974"/>
    </source>
</evidence>
<dbReference type="EMBL" id="JAMSHJ010000004">
    <property type="protein sequence ID" value="KAI5419494.1"/>
    <property type="molecule type" value="Genomic_DNA"/>
</dbReference>
<gene>
    <name evidence="2" type="ORF">KIW84_043601</name>
</gene>
<sequence length="477" mass="51762">MVIFSFGWKFEIGSYCHGIFQVGFLVQAFMQRFEFSPNSASHSLQLGPESESNETRADVESHLHPSKYDNNGSHFQRLQYQVTKLFKGFSSPPDVENENKTYNPEILTSLKRQWAVNFQLKYMGHRSFKKPSQLSESIVVVGLHLNCDDQTLHRQLVGRKLEESAKLRSALGCQNQSPVEPNIEPQHQVAVQSSVVANEPSLAVDGGTYDCVASEVVGTKTTHSAAIACEDLSAAASGTLSAASESLPSVSLEEKTICSRQVSACVSVGGPVTQAVSLNNHNSAKVDELSQEDKQLRQTVSTLQGCKNVSDVGTKFNQLKQGVSVTELNTEDVTLETGQQGQGGSASYITECDRMADNLNTGSVSLPGAPSTMDRPSLEPSKVKASSKGKKKRKEVLLKADAAGMTFDLYNTYKRPEEKEEAVVSSKNTGCVSSGNLKQLPVDASQPNVVANEQCRQSKAETEDNLGITESDVTAWL</sequence>
<feature type="region of interest" description="Disordered" evidence="1">
    <location>
        <begin position="456"/>
        <end position="477"/>
    </location>
</feature>
<organism evidence="2 3">
    <name type="scientific">Pisum sativum</name>
    <name type="common">Garden pea</name>
    <name type="synonym">Lathyrus oleraceus</name>
    <dbReference type="NCBI Taxonomy" id="3888"/>
    <lineage>
        <taxon>Eukaryota</taxon>
        <taxon>Viridiplantae</taxon>
        <taxon>Streptophyta</taxon>
        <taxon>Embryophyta</taxon>
        <taxon>Tracheophyta</taxon>
        <taxon>Spermatophyta</taxon>
        <taxon>Magnoliopsida</taxon>
        <taxon>eudicotyledons</taxon>
        <taxon>Gunneridae</taxon>
        <taxon>Pentapetalae</taxon>
        <taxon>rosids</taxon>
        <taxon>fabids</taxon>
        <taxon>Fabales</taxon>
        <taxon>Fabaceae</taxon>
        <taxon>Papilionoideae</taxon>
        <taxon>50 kb inversion clade</taxon>
        <taxon>NPAAA clade</taxon>
        <taxon>Hologalegina</taxon>
        <taxon>IRL clade</taxon>
        <taxon>Fabeae</taxon>
        <taxon>Lathyrus</taxon>
    </lineage>
</organism>
<dbReference type="PANTHER" id="PTHR15288:SF22">
    <property type="entry name" value="DENN (AEX-3) DOMAIN PROTEIN"/>
    <property type="match status" value="1"/>
</dbReference>
<proteinExistence type="predicted"/>
<name>A0A9D4XG62_PEA</name>
<protein>
    <submittedName>
        <fullName evidence="2">Uncharacterized protein</fullName>
    </submittedName>
</protein>
<accession>A0A9D4XG62</accession>
<reference evidence="2 3" key="1">
    <citation type="journal article" date="2022" name="Nat. Genet.">
        <title>Improved pea reference genome and pan-genome highlight genomic features and evolutionary characteristics.</title>
        <authorList>
            <person name="Yang T."/>
            <person name="Liu R."/>
            <person name="Luo Y."/>
            <person name="Hu S."/>
            <person name="Wang D."/>
            <person name="Wang C."/>
            <person name="Pandey M.K."/>
            <person name="Ge S."/>
            <person name="Xu Q."/>
            <person name="Li N."/>
            <person name="Li G."/>
            <person name="Huang Y."/>
            <person name="Saxena R.K."/>
            <person name="Ji Y."/>
            <person name="Li M."/>
            <person name="Yan X."/>
            <person name="He Y."/>
            <person name="Liu Y."/>
            <person name="Wang X."/>
            <person name="Xiang C."/>
            <person name="Varshney R.K."/>
            <person name="Ding H."/>
            <person name="Gao S."/>
            <person name="Zong X."/>
        </authorList>
    </citation>
    <scope>NUCLEOTIDE SEQUENCE [LARGE SCALE GENOMIC DNA]</scope>
    <source>
        <strain evidence="2 3">cv. Zhongwan 6</strain>
    </source>
</reference>
<evidence type="ECO:0000256" key="1">
    <source>
        <dbReference type="SAM" id="MobiDB-lite"/>
    </source>
</evidence>